<accession>A0A6J4VW47</accession>
<protein>
    <submittedName>
        <fullName evidence="2">Uncharacterized protein</fullName>
    </submittedName>
</protein>
<name>A0A6J4VW47_9BACT</name>
<reference evidence="2" key="1">
    <citation type="submission" date="2020-02" db="EMBL/GenBank/DDBJ databases">
        <authorList>
            <person name="Meier V. D."/>
        </authorList>
    </citation>
    <scope>NUCLEOTIDE SEQUENCE</scope>
    <source>
        <strain evidence="2">AVDCRST_MAG88</strain>
    </source>
</reference>
<feature type="compositionally biased region" description="Low complexity" evidence="1">
    <location>
        <begin position="1"/>
        <end position="21"/>
    </location>
</feature>
<dbReference type="EMBL" id="CADCWM010001216">
    <property type="protein sequence ID" value="CAA9589925.1"/>
    <property type="molecule type" value="Genomic_DNA"/>
</dbReference>
<evidence type="ECO:0000256" key="1">
    <source>
        <dbReference type="SAM" id="MobiDB-lite"/>
    </source>
</evidence>
<organism evidence="2">
    <name type="scientific">uncultured Thermomicrobiales bacterium</name>
    <dbReference type="NCBI Taxonomy" id="1645740"/>
    <lineage>
        <taxon>Bacteria</taxon>
        <taxon>Pseudomonadati</taxon>
        <taxon>Thermomicrobiota</taxon>
        <taxon>Thermomicrobia</taxon>
        <taxon>Thermomicrobiales</taxon>
        <taxon>environmental samples</taxon>
    </lineage>
</organism>
<gene>
    <name evidence="2" type="ORF">AVDCRST_MAG88-4689</name>
</gene>
<feature type="compositionally biased region" description="Pro residues" evidence="1">
    <location>
        <begin position="22"/>
        <end position="32"/>
    </location>
</feature>
<feature type="non-terminal residue" evidence="2">
    <location>
        <position position="32"/>
    </location>
</feature>
<feature type="non-terminal residue" evidence="2">
    <location>
        <position position="1"/>
    </location>
</feature>
<proteinExistence type="predicted"/>
<sequence>TRPRPRSSSTSRTSTIARRTSWPPPTPRSRPN</sequence>
<feature type="region of interest" description="Disordered" evidence="1">
    <location>
        <begin position="1"/>
        <end position="32"/>
    </location>
</feature>
<dbReference type="AlphaFoldDB" id="A0A6J4VW47"/>
<evidence type="ECO:0000313" key="2">
    <source>
        <dbReference type="EMBL" id="CAA9589925.1"/>
    </source>
</evidence>